<evidence type="ECO:0000259" key="14">
    <source>
        <dbReference type="SMART" id="SM00474"/>
    </source>
</evidence>
<dbReference type="SMART" id="SM00474">
    <property type="entry name" value="35EXOc"/>
    <property type="match status" value="1"/>
</dbReference>
<dbReference type="GO" id="GO:0003676">
    <property type="term" value="F:nucleic acid binding"/>
    <property type="evidence" value="ECO:0007669"/>
    <property type="project" value="InterPro"/>
</dbReference>
<keyword evidence="11" id="KW-0472">Membrane</keyword>
<evidence type="ECO:0000256" key="4">
    <source>
        <dbReference type="ARBA" id="ARBA00022692"/>
    </source>
</evidence>
<dbReference type="Pfam" id="PF01612">
    <property type="entry name" value="DNA_pol_A_exo1"/>
    <property type="match status" value="1"/>
</dbReference>
<keyword evidence="5" id="KW-0540">Nuclease</keyword>
<keyword evidence="4" id="KW-0812">Transmembrane</keyword>
<dbReference type="GO" id="GO:0000175">
    <property type="term" value="F:3'-5'-RNA exonuclease activity"/>
    <property type="evidence" value="ECO:0007669"/>
    <property type="project" value="UniProtKB-ARBA"/>
</dbReference>
<evidence type="ECO:0000256" key="2">
    <source>
        <dbReference type="ARBA" id="ARBA00001946"/>
    </source>
</evidence>
<feature type="domain" description="3'-5' exonuclease" evidence="14">
    <location>
        <begin position="52"/>
        <end position="227"/>
    </location>
</feature>
<proteinExistence type="inferred from homology"/>
<name>A0A1B6FAR6_9HEMI</name>
<comment type="subcellular location">
    <subcellularLocation>
        <location evidence="3">Mitochondrion membrane</location>
    </subcellularLocation>
</comment>
<gene>
    <name evidence="15" type="ORF">g.11945</name>
</gene>
<evidence type="ECO:0000256" key="10">
    <source>
        <dbReference type="ARBA" id="ARBA00023128"/>
    </source>
</evidence>
<dbReference type="FunFam" id="3.30.420.10:FF:000041">
    <property type="entry name" value="Exonuclease 3'-5' domain containing 2"/>
    <property type="match status" value="1"/>
</dbReference>
<dbReference type="InterPro" id="IPR002562">
    <property type="entry name" value="3'-5'_exonuclease_dom"/>
</dbReference>
<comment type="cofactor">
    <cofactor evidence="2">
        <name>Mg(2+)</name>
        <dbReference type="ChEBI" id="CHEBI:18420"/>
    </cofactor>
</comment>
<evidence type="ECO:0000256" key="7">
    <source>
        <dbReference type="ARBA" id="ARBA00022801"/>
    </source>
</evidence>
<evidence type="ECO:0000256" key="5">
    <source>
        <dbReference type="ARBA" id="ARBA00022722"/>
    </source>
</evidence>
<evidence type="ECO:0000256" key="3">
    <source>
        <dbReference type="ARBA" id="ARBA00004325"/>
    </source>
</evidence>
<dbReference type="InterPro" id="IPR036397">
    <property type="entry name" value="RNaseH_sf"/>
</dbReference>
<accession>A0A1B6FAR6</accession>
<dbReference type="GO" id="GO:0006310">
    <property type="term" value="P:DNA recombination"/>
    <property type="evidence" value="ECO:0007669"/>
    <property type="project" value="UniProtKB-ARBA"/>
</dbReference>
<dbReference type="GO" id="GO:0046872">
    <property type="term" value="F:metal ion binding"/>
    <property type="evidence" value="ECO:0007669"/>
    <property type="project" value="UniProtKB-KW"/>
</dbReference>
<reference evidence="15" key="1">
    <citation type="submission" date="2015-11" db="EMBL/GenBank/DDBJ databases">
        <title>De novo transcriptome assembly of four potential Pierce s Disease insect vectors from Arizona vineyards.</title>
        <authorList>
            <person name="Tassone E.E."/>
        </authorList>
    </citation>
    <scope>NUCLEOTIDE SEQUENCE</scope>
</reference>
<dbReference type="GO" id="GO:0031966">
    <property type="term" value="C:mitochondrial membrane"/>
    <property type="evidence" value="ECO:0007669"/>
    <property type="project" value="UniProtKB-SubCell"/>
</dbReference>
<keyword evidence="10" id="KW-0496">Mitochondrion</keyword>
<evidence type="ECO:0000256" key="1">
    <source>
        <dbReference type="ARBA" id="ARBA00001936"/>
    </source>
</evidence>
<comment type="similarity">
    <text evidence="12">Belongs to the EXD2 family.</text>
</comment>
<protein>
    <recommendedName>
        <fullName evidence="13">Exonuclease 3'-5' domain-containing protein 2</fullName>
    </recommendedName>
</protein>
<keyword evidence="6" id="KW-0479">Metal-binding</keyword>
<evidence type="ECO:0000256" key="6">
    <source>
        <dbReference type="ARBA" id="ARBA00022723"/>
    </source>
</evidence>
<dbReference type="PANTHER" id="PTHR13620">
    <property type="entry name" value="3-5 EXONUCLEASE"/>
    <property type="match status" value="1"/>
</dbReference>
<dbReference type="EMBL" id="GECZ01022756">
    <property type="protein sequence ID" value="JAS47013.1"/>
    <property type="molecule type" value="Transcribed_RNA"/>
</dbReference>
<dbReference type="InterPro" id="IPR051132">
    <property type="entry name" value="3-5_Exonuclease_domain"/>
</dbReference>
<dbReference type="CDD" id="cd06141">
    <property type="entry name" value="WRN_exo"/>
    <property type="match status" value="1"/>
</dbReference>
<dbReference type="AlphaFoldDB" id="A0A1B6FAR6"/>
<evidence type="ECO:0000256" key="11">
    <source>
        <dbReference type="ARBA" id="ARBA00023136"/>
    </source>
</evidence>
<keyword evidence="7" id="KW-0378">Hydrolase</keyword>
<organism evidence="15">
    <name type="scientific">Cuerna arida</name>
    <dbReference type="NCBI Taxonomy" id="1464854"/>
    <lineage>
        <taxon>Eukaryota</taxon>
        <taxon>Metazoa</taxon>
        <taxon>Ecdysozoa</taxon>
        <taxon>Arthropoda</taxon>
        <taxon>Hexapoda</taxon>
        <taxon>Insecta</taxon>
        <taxon>Pterygota</taxon>
        <taxon>Neoptera</taxon>
        <taxon>Paraneoptera</taxon>
        <taxon>Hemiptera</taxon>
        <taxon>Auchenorrhyncha</taxon>
        <taxon>Membracoidea</taxon>
        <taxon>Cicadellidae</taxon>
        <taxon>Cicadellinae</taxon>
        <taxon>Proconiini</taxon>
        <taxon>Cuerna</taxon>
    </lineage>
</organism>
<sequence>MLSKLFPSSVNFKHYLALFVPLGLTYVAYKNTNIQKYWRHILRKWSNDHKVTVIVSSEIDSKLAVEQLKRKLNERKVIGLDCEWVSNKGKRHPVALLQLSAPDGFCSLFHLCSLKSVPSELVKILEDKSILKVGVAVVTDAHYLLVDYGVRCEGCLDLRHLAKQVGVEPRGLAKLAKDLFGTELDKDWQVRCSNWESETLTPIQIQYAAQDARIAVDIFDRLNHKEICKKYGIWTRLFWDEKDYWYHSYNLWSSYIGLNFKIRSISSSNGSSSGRRTKPVDPVIRRNYNTLLHRVHYSNIFLLAPDRQVLCTISESKAAWYIEKGLVDIVCDDPKTLKLKFEPSNRSSEPDGYYTRPKDNRCVVCGNEADLRRKNVVPSEYRKYFDESLKNHHSHDVLLLCLSCHTRSNMFDQDLRDQLVIECNAPLADGKNNKLREMPELRALRSAARAIYFAGETIPEPRRTELLKIISDTLGIPIDDITTSFLENVINIEFVVESEQYVPHGQKVVEHYLSLGGVQDLERRWRQHFLNTMSPKYLPDL</sequence>
<comment type="cofactor">
    <cofactor evidence="1">
        <name>Mn(2+)</name>
        <dbReference type="ChEBI" id="CHEBI:29035"/>
    </cofactor>
</comment>
<evidence type="ECO:0000256" key="9">
    <source>
        <dbReference type="ARBA" id="ARBA00022989"/>
    </source>
</evidence>
<dbReference type="PANTHER" id="PTHR13620:SF104">
    <property type="entry name" value="EXONUCLEASE 3'-5' DOMAIN-CONTAINING PROTEIN 2"/>
    <property type="match status" value="1"/>
</dbReference>
<evidence type="ECO:0000256" key="8">
    <source>
        <dbReference type="ARBA" id="ARBA00022839"/>
    </source>
</evidence>
<keyword evidence="9" id="KW-1133">Transmembrane helix</keyword>
<dbReference type="GO" id="GO:0005634">
    <property type="term" value="C:nucleus"/>
    <property type="evidence" value="ECO:0007669"/>
    <property type="project" value="TreeGrafter"/>
</dbReference>
<dbReference type="InterPro" id="IPR012337">
    <property type="entry name" value="RNaseH-like_sf"/>
</dbReference>
<evidence type="ECO:0000313" key="15">
    <source>
        <dbReference type="EMBL" id="JAS47013.1"/>
    </source>
</evidence>
<dbReference type="Gene3D" id="3.30.420.10">
    <property type="entry name" value="Ribonuclease H-like superfamily/Ribonuclease H"/>
    <property type="match status" value="1"/>
</dbReference>
<dbReference type="SUPFAM" id="SSF53098">
    <property type="entry name" value="Ribonuclease H-like"/>
    <property type="match status" value="1"/>
</dbReference>
<keyword evidence="8" id="KW-0269">Exonuclease</keyword>
<evidence type="ECO:0000256" key="12">
    <source>
        <dbReference type="ARBA" id="ARBA00061005"/>
    </source>
</evidence>
<evidence type="ECO:0000256" key="13">
    <source>
        <dbReference type="ARBA" id="ARBA00069878"/>
    </source>
</evidence>